<sequence length="78" mass="8720">MDAGRMSLRLLVDKWLAPTLAMPARVARCSRLTSSHGRYVCIEASRPSGMVVIFFFRHGDGAWRVFPPAVDRPAMRAC</sequence>
<evidence type="ECO:0000313" key="2">
    <source>
        <dbReference type="Proteomes" id="UP000325273"/>
    </source>
</evidence>
<dbReference type="EMBL" id="VTUZ01000009">
    <property type="protein sequence ID" value="KAA1011286.1"/>
    <property type="molecule type" value="Genomic_DNA"/>
</dbReference>
<accession>A0A5B0H7X6</accession>
<gene>
    <name evidence="1" type="ORF">FVF58_15170</name>
</gene>
<organism evidence="1 2">
    <name type="scientific">Paraburkholderia panacisoli</name>
    <dbReference type="NCBI Taxonomy" id="2603818"/>
    <lineage>
        <taxon>Bacteria</taxon>
        <taxon>Pseudomonadati</taxon>
        <taxon>Pseudomonadota</taxon>
        <taxon>Betaproteobacteria</taxon>
        <taxon>Burkholderiales</taxon>
        <taxon>Burkholderiaceae</taxon>
        <taxon>Paraburkholderia</taxon>
    </lineage>
</organism>
<comment type="caution">
    <text evidence="1">The sequence shown here is derived from an EMBL/GenBank/DDBJ whole genome shotgun (WGS) entry which is preliminary data.</text>
</comment>
<keyword evidence="2" id="KW-1185">Reference proteome</keyword>
<dbReference type="AlphaFoldDB" id="A0A5B0H7X6"/>
<reference evidence="1 2" key="1">
    <citation type="submission" date="2019-08" db="EMBL/GenBank/DDBJ databases">
        <title>Paraburkholderia sp. DCY113.</title>
        <authorList>
            <person name="Kang J."/>
        </authorList>
    </citation>
    <scope>NUCLEOTIDE SEQUENCE [LARGE SCALE GENOMIC DNA]</scope>
    <source>
        <strain evidence="1 2">DCY113</strain>
    </source>
</reference>
<dbReference type="Proteomes" id="UP000325273">
    <property type="component" value="Unassembled WGS sequence"/>
</dbReference>
<proteinExistence type="predicted"/>
<protein>
    <submittedName>
        <fullName evidence="1">Uncharacterized protein</fullName>
    </submittedName>
</protein>
<evidence type="ECO:0000313" key="1">
    <source>
        <dbReference type="EMBL" id="KAA1011286.1"/>
    </source>
</evidence>
<name>A0A5B0H7X6_9BURK</name>